<feature type="domain" description="AB hydrolase-1" evidence="1">
    <location>
        <begin position="77"/>
        <end position="296"/>
    </location>
</feature>
<accession>A0A423V662</accession>
<dbReference type="PANTHER" id="PTHR43194">
    <property type="entry name" value="HYDROLASE ALPHA/BETA FOLD FAMILY"/>
    <property type="match status" value="1"/>
</dbReference>
<evidence type="ECO:0000313" key="2">
    <source>
        <dbReference type="EMBL" id="ROV70103.1"/>
    </source>
</evidence>
<proteinExistence type="predicted"/>
<sequence length="304" mass="32808">MTDLPLREFVALRCSPERRVVFNECACSVSWPDATSYTPILAVVNPTTPPDPERGALRVAGRRLSFLDFGGPGRPLLALHGHFGEGRTFTRLAGELGDSWRVVALDQRGHGRSDRSADYSRSGYVEDAAAVLEHLGIGGAVVLGHSLGGVNAYQLAARRPGLVEALIVEDIGAEVDDDLSFALSWPHRAPTRSGLLDGLGASAAYLMDAVREHPDGWGLAFHPQDMNLSQQLLNGDHWDDWLGADCPALLVRGSRSTVLHAEHARRMAGRRARTSLVELPAGHTVHDTVPVEFAAAVRGFLHSL</sequence>
<keyword evidence="2" id="KW-0378">Hydrolase</keyword>
<dbReference type="PRINTS" id="PR00111">
    <property type="entry name" value="ABHYDROLASE"/>
</dbReference>
<dbReference type="InterPro" id="IPR029058">
    <property type="entry name" value="AB_hydrolase_fold"/>
</dbReference>
<gene>
    <name evidence="2" type="ORF">D3105_02140</name>
</gene>
<dbReference type="AlphaFoldDB" id="A0A423V662"/>
<dbReference type="GO" id="GO:0016787">
    <property type="term" value="F:hydrolase activity"/>
    <property type="evidence" value="ECO:0007669"/>
    <property type="project" value="UniProtKB-KW"/>
</dbReference>
<organism evidence="2 3">
    <name type="scientific">Streptomyces globisporus</name>
    <dbReference type="NCBI Taxonomy" id="1908"/>
    <lineage>
        <taxon>Bacteria</taxon>
        <taxon>Bacillati</taxon>
        <taxon>Actinomycetota</taxon>
        <taxon>Actinomycetes</taxon>
        <taxon>Kitasatosporales</taxon>
        <taxon>Streptomycetaceae</taxon>
        <taxon>Streptomyces</taxon>
    </lineage>
</organism>
<reference evidence="2 3" key="1">
    <citation type="submission" date="2018-08" db="EMBL/GenBank/DDBJ databases">
        <title>Streptomyces globisporus 1912-4Crt, whole genome shotgun sequence.</title>
        <authorList>
            <person name="Matselyukh B."/>
        </authorList>
    </citation>
    <scope>NUCLEOTIDE SEQUENCE [LARGE SCALE GENOMIC DNA]</scope>
    <source>
        <strain evidence="2 3">1912-4Crt</strain>
    </source>
</reference>
<dbReference type="InterPro" id="IPR050228">
    <property type="entry name" value="Carboxylesterase_BioH"/>
</dbReference>
<name>A0A423V662_STRGL</name>
<dbReference type="Proteomes" id="UP000285596">
    <property type="component" value="Unassembled WGS sequence"/>
</dbReference>
<dbReference type="InterPro" id="IPR000073">
    <property type="entry name" value="AB_hydrolase_1"/>
</dbReference>
<dbReference type="Pfam" id="PF12697">
    <property type="entry name" value="Abhydrolase_6"/>
    <property type="match status" value="1"/>
</dbReference>
<dbReference type="SUPFAM" id="SSF53474">
    <property type="entry name" value="alpha/beta-Hydrolases"/>
    <property type="match status" value="1"/>
</dbReference>
<evidence type="ECO:0000313" key="3">
    <source>
        <dbReference type="Proteomes" id="UP000285596"/>
    </source>
</evidence>
<comment type="caution">
    <text evidence="2">The sequence shown here is derived from an EMBL/GenBank/DDBJ whole genome shotgun (WGS) entry which is preliminary data.</text>
</comment>
<protein>
    <submittedName>
        <fullName evidence="2">Alpha/beta hydrolase</fullName>
    </submittedName>
</protein>
<dbReference type="EMBL" id="QWFA01000006">
    <property type="protein sequence ID" value="ROV70103.1"/>
    <property type="molecule type" value="Genomic_DNA"/>
</dbReference>
<dbReference type="Gene3D" id="3.40.50.1820">
    <property type="entry name" value="alpha/beta hydrolase"/>
    <property type="match status" value="1"/>
</dbReference>
<dbReference type="PANTHER" id="PTHR43194:SF2">
    <property type="entry name" value="PEROXISOMAL MEMBRANE PROTEIN LPX1"/>
    <property type="match status" value="1"/>
</dbReference>
<evidence type="ECO:0000259" key="1">
    <source>
        <dbReference type="Pfam" id="PF12697"/>
    </source>
</evidence>